<name>A0AAD4R639_9BILA</name>
<evidence type="ECO:0000313" key="2">
    <source>
        <dbReference type="Proteomes" id="UP001201812"/>
    </source>
</evidence>
<keyword evidence="2" id="KW-1185">Reference proteome</keyword>
<accession>A0AAD4R639</accession>
<sequence>MVSSVGEYSTASCTASANKANKPVVCLAISNEKLFASRLRDPEIVVPPGCPAFDGFKMGSVVSAKVEYSASLKTNVVSEMQENHGIKSLPTKKHVIEGEEVDVYLVPVKEFKQGSFYMSLLVGLVDDPQCIIRTANFHKDLCIVWASYKGSTADLAKFTVIALSNPNDCKQYSTRECVPASGFVRDDYSGTVYSAKLSPCPVYLPVRMIKQFKVGDWIEFIACYNPFNQIYMITEAKLDTSVGFKLSVRETSSGQFIFSVPSRLLSAYDDGYVENSALGLIKDKDGECGKMLSNMDNQQKVDYSANAMVWMKLEYDGNDLVPLAVLTKLELSGIEDMTEDDLAKMRL</sequence>
<dbReference type="Proteomes" id="UP001201812">
    <property type="component" value="Unassembled WGS sequence"/>
</dbReference>
<dbReference type="EMBL" id="JAKKPZ010000002">
    <property type="protein sequence ID" value="KAI1725821.1"/>
    <property type="molecule type" value="Genomic_DNA"/>
</dbReference>
<evidence type="ECO:0000313" key="1">
    <source>
        <dbReference type="EMBL" id="KAI1725821.1"/>
    </source>
</evidence>
<protein>
    <submittedName>
        <fullName evidence="1">Uncharacterized protein</fullName>
    </submittedName>
</protein>
<comment type="caution">
    <text evidence="1">The sequence shown here is derived from an EMBL/GenBank/DDBJ whole genome shotgun (WGS) entry which is preliminary data.</text>
</comment>
<dbReference type="AlphaFoldDB" id="A0AAD4R639"/>
<proteinExistence type="predicted"/>
<reference evidence="1" key="1">
    <citation type="submission" date="2022-01" db="EMBL/GenBank/DDBJ databases">
        <title>Genome Sequence Resource for Two Populations of Ditylenchus destructor, the Migratory Endoparasitic Phytonematode.</title>
        <authorList>
            <person name="Zhang H."/>
            <person name="Lin R."/>
            <person name="Xie B."/>
        </authorList>
    </citation>
    <scope>NUCLEOTIDE SEQUENCE</scope>
    <source>
        <strain evidence="1">BazhouSP</strain>
    </source>
</reference>
<gene>
    <name evidence="1" type="ORF">DdX_02502</name>
</gene>
<organism evidence="1 2">
    <name type="scientific">Ditylenchus destructor</name>
    <dbReference type="NCBI Taxonomy" id="166010"/>
    <lineage>
        <taxon>Eukaryota</taxon>
        <taxon>Metazoa</taxon>
        <taxon>Ecdysozoa</taxon>
        <taxon>Nematoda</taxon>
        <taxon>Chromadorea</taxon>
        <taxon>Rhabditida</taxon>
        <taxon>Tylenchina</taxon>
        <taxon>Tylenchomorpha</taxon>
        <taxon>Sphaerularioidea</taxon>
        <taxon>Anguinidae</taxon>
        <taxon>Anguininae</taxon>
        <taxon>Ditylenchus</taxon>
    </lineage>
</organism>